<keyword evidence="1 2" id="KW-0732">Signal</keyword>
<name>A0A0J1GI39_9GAMM</name>
<accession>A0A0J1GI39</accession>
<dbReference type="Proteomes" id="UP000036426">
    <property type="component" value="Unassembled WGS sequence"/>
</dbReference>
<dbReference type="GO" id="GO:0030288">
    <property type="term" value="C:outer membrane-bounded periplasmic space"/>
    <property type="evidence" value="ECO:0007669"/>
    <property type="project" value="TreeGrafter"/>
</dbReference>
<sequence length="421" mass="48220">MTRLLLAVVLFFSASCWAKPTNQLVVLTTFRLEAIKPILEAFKQDHPELQFTILHRRETSGLRLLEQADHDIDLVISSSLSLFSTLSEQKRLLPLNELNYDSAFQQQQFMQQTLKNVAVFGYSGYGIMWNQDYLTMHNLPEPDSWESLTEPQYFRHLVMSSPARSGTTHIMVENILQQYGWKKGWQIILQIGGNLSSVSARSYGVSDTIARGLAGIGPIIDSYAHARQKIFPFIGFKYQANSPLLPSYAAAVDNINPSPYSIAFIQFLLSDEMQQNLSTSAMNKYALSQAMSQPFEVIPINQYLMQKRASLVKQLFEQTINQQLIRLNQAWQLIHEIKKLPHLSQAEHRQFNLALKLASTPPISEAQAKDPLLLDAISMTRTDFDTMKYTNQWRRLMSEQLDQAIAICERLLDAHERRRRP</sequence>
<evidence type="ECO:0000256" key="1">
    <source>
        <dbReference type="ARBA" id="ARBA00022729"/>
    </source>
</evidence>
<proteinExistence type="predicted"/>
<dbReference type="RefSeq" id="WP_047875794.1">
    <property type="nucleotide sequence ID" value="NZ_BMYC01000026.1"/>
</dbReference>
<dbReference type="PROSITE" id="PS51257">
    <property type="entry name" value="PROKAR_LIPOPROTEIN"/>
    <property type="match status" value="1"/>
</dbReference>
<reference evidence="3 4" key="1">
    <citation type="submission" date="2015-05" db="EMBL/GenBank/DDBJ databases">
        <title>Photobacterium galathea sp. nov.</title>
        <authorList>
            <person name="Machado H."/>
            <person name="Gram L."/>
        </authorList>
    </citation>
    <scope>NUCLEOTIDE SEQUENCE [LARGE SCALE GENOMIC DNA]</scope>
    <source>
        <strain evidence="3 4">DSM 25995</strain>
    </source>
</reference>
<dbReference type="EMBL" id="LDOV01000032">
    <property type="protein sequence ID" value="KLU99369.1"/>
    <property type="molecule type" value="Genomic_DNA"/>
</dbReference>
<feature type="chain" id="PRO_5005251613" evidence="2">
    <location>
        <begin position="19"/>
        <end position="421"/>
    </location>
</feature>
<dbReference type="AlphaFoldDB" id="A0A0J1GI39"/>
<dbReference type="PATRIC" id="fig|754436.4.peg.3770"/>
<dbReference type="PANTHER" id="PTHR30006:SF25">
    <property type="entry name" value="PHOSPHOGLYCERATE TRANSPORT REGULATORY PROTEIN PGTC"/>
    <property type="match status" value="1"/>
</dbReference>
<evidence type="ECO:0000256" key="2">
    <source>
        <dbReference type="SAM" id="SignalP"/>
    </source>
</evidence>
<dbReference type="Gene3D" id="3.40.190.10">
    <property type="entry name" value="Periplasmic binding protein-like II"/>
    <property type="match status" value="2"/>
</dbReference>
<protein>
    <submittedName>
        <fullName evidence="3">ABC transporter substrate-binding protein</fullName>
    </submittedName>
</protein>
<evidence type="ECO:0000313" key="4">
    <source>
        <dbReference type="Proteomes" id="UP000036426"/>
    </source>
</evidence>
<dbReference type="PANTHER" id="PTHR30006">
    <property type="entry name" value="THIAMINE-BINDING PERIPLASMIC PROTEIN-RELATED"/>
    <property type="match status" value="1"/>
</dbReference>
<organism evidence="3 4">
    <name type="scientific">Photobacterium aphoticum</name>
    <dbReference type="NCBI Taxonomy" id="754436"/>
    <lineage>
        <taxon>Bacteria</taxon>
        <taxon>Pseudomonadati</taxon>
        <taxon>Pseudomonadota</taxon>
        <taxon>Gammaproteobacteria</taxon>
        <taxon>Vibrionales</taxon>
        <taxon>Vibrionaceae</taxon>
        <taxon>Photobacterium</taxon>
    </lineage>
</organism>
<gene>
    <name evidence="3" type="ORF">ABT58_17795</name>
</gene>
<comment type="caution">
    <text evidence="3">The sequence shown here is derived from an EMBL/GenBank/DDBJ whole genome shotgun (WGS) entry which is preliminary data.</text>
</comment>
<dbReference type="SUPFAM" id="SSF53850">
    <property type="entry name" value="Periplasmic binding protein-like II"/>
    <property type="match status" value="1"/>
</dbReference>
<evidence type="ECO:0000313" key="3">
    <source>
        <dbReference type="EMBL" id="KLU99369.1"/>
    </source>
</evidence>
<feature type="signal peptide" evidence="2">
    <location>
        <begin position="1"/>
        <end position="18"/>
    </location>
</feature>
<dbReference type="OrthoDB" id="305758at2"/>
<keyword evidence="4" id="KW-1185">Reference proteome</keyword>
<dbReference type="Pfam" id="PF13343">
    <property type="entry name" value="SBP_bac_6"/>
    <property type="match status" value="1"/>
</dbReference>